<accession>A0A219B3H6</accession>
<feature type="compositionally biased region" description="Low complexity" evidence="1">
    <location>
        <begin position="1"/>
        <end position="18"/>
    </location>
</feature>
<evidence type="ECO:0000256" key="1">
    <source>
        <dbReference type="SAM" id="MobiDB-lite"/>
    </source>
</evidence>
<organism evidence="2 3">
    <name type="scientific">Pacificimonas flava</name>
    <dbReference type="NCBI Taxonomy" id="1234595"/>
    <lineage>
        <taxon>Bacteria</taxon>
        <taxon>Pseudomonadati</taxon>
        <taxon>Pseudomonadota</taxon>
        <taxon>Alphaproteobacteria</taxon>
        <taxon>Sphingomonadales</taxon>
        <taxon>Sphingosinicellaceae</taxon>
        <taxon>Pacificimonas</taxon>
    </lineage>
</organism>
<name>A0A219B3H6_9SPHN</name>
<dbReference type="Proteomes" id="UP000198462">
    <property type="component" value="Unassembled WGS sequence"/>
</dbReference>
<gene>
    <name evidence="2" type="ORF">B5C34_05320</name>
</gene>
<dbReference type="OrthoDB" id="7353918at2"/>
<protein>
    <recommendedName>
        <fullName evidence="4">Regulatory protein GemA</fullName>
    </recommendedName>
</protein>
<dbReference type="Pfam" id="PF06252">
    <property type="entry name" value="GemA"/>
    <property type="match status" value="1"/>
</dbReference>
<reference evidence="3" key="1">
    <citation type="submission" date="2017-05" db="EMBL/GenBank/DDBJ databases">
        <authorList>
            <person name="Lin X."/>
        </authorList>
    </citation>
    <scope>NUCLEOTIDE SEQUENCE [LARGE SCALE GENOMIC DNA]</scope>
    <source>
        <strain evidence="3">JLT2012</strain>
    </source>
</reference>
<dbReference type="AlphaFoldDB" id="A0A219B3H6"/>
<dbReference type="RefSeq" id="WP_088711721.1">
    <property type="nucleotide sequence ID" value="NZ_NFZT01000001.1"/>
</dbReference>
<comment type="caution">
    <text evidence="2">The sequence shown here is derived from an EMBL/GenBank/DDBJ whole genome shotgun (WGS) entry which is preliminary data.</text>
</comment>
<dbReference type="InterPro" id="IPR009363">
    <property type="entry name" value="Phage_Mu_Gp16"/>
</dbReference>
<dbReference type="EMBL" id="NFZT01000001">
    <property type="protein sequence ID" value="OWV32932.1"/>
    <property type="molecule type" value="Genomic_DNA"/>
</dbReference>
<proteinExistence type="predicted"/>
<keyword evidence="3" id="KW-1185">Reference proteome</keyword>
<evidence type="ECO:0000313" key="3">
    <source>
        <dbReference type="Proteomes" id="UP000198462"/>
    </source>
</evidence>
<evidence type="ECO:0000313" key="2">
    <source>
        <dbReference type="EMBL" id="OWV32932.1"/>
    </source>
</evidence>
<feature type="region of interest" description="Disordered" evidence="1">
    <location>
        <begin position="1"/>
        <end position="24"/>
    </location>
</feature>
<sequence length="238" mass="26528">MARRSSPPSGAPRPSGRSADPRKRMIQAVMATCRRRGIDDEARYALIERLTGKRSSRALTVAELKRVLDDLKRDERKAAPRPAPYAALHRKISALWWSCYWLGALDVPPDAQPVDAFVRRQAKVDSLRFVTHREAPALIEALKAIAARYGVRWLGDNDTAGDALAERRAVAVAIGERLAALRPAGRGTGRQLVDPIGAAAFKYQLPLDRESWGAAEWDLVIQWLGERHLRDLKVAEDR</sequence>
<evidence type="ECO:0008006" key="4">
    <source>
        <dbReference type="Google" id="ProtNLM"/>
    </source>
</evidence>